<evidence type="ECO:0000313" key="1">
    <source>
        <dbReference type="EMBL" id="PIV63389.1"/>
    </source>
</evidence>
<accession>A0A2M7E6N3</accession>
<proteinExistence type="predicted"/>
<reference evidence="2" key="1">
    <citation type="submission" date="2017-09" db="EMBL/GenBank/DDBJ databases">
        <title>Depth-based differentiation of microbial function through sediment-hosted aquifers and enrichment of novel symbionts in the deep terrestrial subsurface.</title>
        <authorList>
            <person name="Probst A.J."/>
            <person name="Ladd B."/>
            <person name="Jarett J.K."/>
            <person name="Geller-Mcgrath D.E."/>
            <person name="Sieber C.M.K."/>
            <person name="Emerson J.B."/>
            <person name="Anantharaman K."/>
            <person name="Thomas B.C."/>
            <person name="Malmstrom R."/>
            <person name="Stieglmeier M."/>
            <person name="Klingl A."/>
            <person name="Woyke T."/>
            <person name="Ryan C.M."/>
            <person name="Banfield J.F."/>
        </authorList>
    </citation>
    <scope>NUCLEOTIDE SEQUENCE [LARGE SCALE GENOMIC DNA]</scope>
</reference>
<protein>
    <recommendedName>
        <fullName evidence="3">DUF4238 domain-containing protein</fullName>
    </recommendedName>
</protein>
<dbReference type="EMBL" id="PETL01000368">
    <property type="protein sequence ID" value="PIV63389.1"/>
    <property type="molecule type" value="Genomic_DNA"/>
</dbReference>
<name>A0A2M7E6N3_9BACT</name>
<dbReference type="InterPro" id="IPR025332">
    <property type="entry name" value="DUF4238"/>
</dbReference>
<gene>
    <name evidence="1" type="ORF">COS11_07675</name>
</gene>
<organism evidence="1 2">
    <name type="scientific">bacterium (Candidatus Ratteibacteria) CG01_land_8_20_14_3_00_40_19</name>
    <dbReference type="NCBI Taxonomy" id="2014290"/>
    <lineage>
        <taxon>Bacteria</taxon>
        <taxon>Candidatus Ratteibacteria</taxon>
    </lineage>
</organism>
<evidence type="ECO:0000313" key="2">
    <source>
        <dbReference type="Proteomes" id="UP000228886"/>
    </source>
</evidence>
<comment type="caution">
    <text evidence="1">The sequence shown here is derived from an EMBL/GenBank/DDBJ whole genome shotgun (WGS) entry which is preliminary data.</text>
</comment>
<dbReference type="AlphaFoldDB" id="A0A2M7E6N3"/>
<sequence length="312" mass="35452">MAKKKRHHYIPKFYLEGFVDSRNKPYLWVYEKGGNSIVKASAKDIAVEKHYFSFLDAQGERDSETLENALAEIEGKVSSVFKKIFNEELLSEEDRAIFASFLALMMTRVPNFRNNIATTLESIIKRINLMIASHKKGFAGSIRRFEQNTGTQIGMPVEELRQFILDDSKYEIKANPQFSLGMAFSNLDRLTRVFFDMKWTFIKATGDYKFLSGDNPLYYCDPTHDPHSFYGVGLANKNVEVTLPLSSEVALFSSRQGHSGYAQGKNAYVKDINKRTILAASRFVFVSEKSDTINKLVQKCIGSAPRMRVDGI</sequence>
<dbReference type="Proteomes" id="UP000228886">
    <property type="component" value="Unassembled WGS sequence"/>
</dbReference>
<evidence type="ECO:0008006" key="3">
    <source>
        <dbReference type="Google" id="ProtNLM"/>
    </source>
</evidence>
<dbReference type="Pfam" id="PF14022">
    <property type="entry name" value="DUF4238"/>
    <property type="match status" value="1"/>
</dbReference>